<feature type="transmembrane region" description="Helical" evidence="1">
    <location>
        <begin position="6"/>
        <end position="27"/>
    </location>
</feature>
<evidence type="ECO:0000313" key="3">
    <source>
        <dbReference type="Proteomes" id="UP000006250"/>
    </source>
</evidence>
<keyword evidence="1" id="KW-0812">Transmembrane</keyword>
<keyword evidence="1" id="KW-1133">Transmembrane helix</keyword>
<sequence>MTEHDFLIAVLVQTFVCLLFLLVGWRLGRESAGLAMFERPFLSRPAEPLPEDPDPWAEAALGMGGSGHDVDSFLSKCLEIPAETPRTNNHHEDFI</sequence>
<reference evidence="2 3" key="1">
    <citation type="submission" date="2010-08" db="EMBL/GenBank/DDBJ databases">
        <title>The draft genome of Desulfovibrio fructosovorans JJ.</title>
        <authorList>
            <consortium name="US DOE Joint Genome Institute (JGI-PGF)"/>
            <person name="Lucas S."/>
            <person name="Copeland A."/>
            <person name="Lapidus A."/>
            <person name="Cheng J.-F."/>
            <person name="Bruce D."/>
            <person name="Goodwin L."/>
            <person name="Pitluck S."/>
            <person name="Land M.L."/>
            <person name="Hauser L."/>
            <person name="Chang Y.-J."/>
            <person name="Jeffries C."/>
            <person name="Wall J.D."/>
            <person name="Stahl D.A."/>
            <person name="Arkin A.P."/>
            <person name="Dehal P."/>
            <person name="Stolyar S.M."/>
            <person name="Hazen T.C."/>
            <person name="Woyke T.J."/>
        </authorList>
    </citation>
    <scope>NUCLEOTIDE SEQUENCE [LARGE SCALE GENOMIC DNA]</scope>
    <source>
        <strain evidence="2 3">JJ</strain>
    </source>
</reference>
<dbReference type="RefSeq" id="WP_005992758.1">
    <property type="nucleotide sequence ID" value="NZ_AECZ01000008.1"/>
</dbReference>
<dbReference type="OrthoDB" id="5458541at2"/>
<keyword evidence="3" id="KW-1185">Reference proteome</keyword>
<dbReference type="EMBL" id="AECZ01000008">
    <property type="protein sequence ID" value="EFL51735.1"/>
    <property type="molecule type" value="Genomic_DNA"/>
</dbReference>
<dbReference type="AlphaFoldDB" id="E1JVE1"/>
<proteinExistence type="predicted"/>
<evidence type="ECO:0000313" key="2">
    <source>
        <dbReference type="EMBL" id="EFL51735.1"/>
    </source>
</evidence>
<name>E1JVE1_SOLFR</name>
<evidence type="ECO:0000256" key="1">
    <source>
        <dbReference type="SAM" id="Phobius"/>
    </source>
</evidence>
<organism evidence="2 3">
    <name type="scientific">Solidesulfovibrio fructosivorans JJ]</name>
    <dbReference type="NCBI Taxonomy" id="596151"/>
    <lineage>
        <taxon>Bacteria</taxon>
        <taxon>Pseudomonadati</taxon>
        <taxon>Thermodesulfobacteriota</taxon>
        <taxon>Desulfovibrionia</taxon>
        <taxon>Desulfovibrionales</taxon>
        <taxon>Desulfovibrionaceae</taxon>
        <taxon>Solidesulfovibrio</taxon>
    </lineage>
</organism>
<dbReference type="STRING" id="596151.DesfrDRAFT_1590"/>
<keyword evidence="1" id="KW-0472">Membrane</keyword>
<gene>
    <name evidence="2" type="ORF">DesfrDRAFT_1590</name>
</gene>
<protein>
    <submittedName>
        <fullName evidence="2">Uncharacterized protein</fullName>
    </submittedName>
</protein>
<accession>E1JVE1</accession>
<dbReference type="Proteomes" id="UP000006250">
    <property type="component" value="Unassembled WGS sequence"/>
</dbReference>
<comment type="caution">
    <text evidence="2">The sequence shown here is derived from an EMBL/GenBank/DDBJ whole genome shotgun (WGS) entry which is preliminary data.</text>
</comment>